<name>A0ABM8CB22_9BURK</name>
<evidence type="ECO:0000256" key="1">
    <source>
        <dbReference type="SAM" id="Phobius"/>
    </source>
</evidence>
<keyword evidence="1" id="KW-0472">Membrane</keyword>
<evidence type="ECO:0000313" key="3">
    <source>
        <dbReference type="Proteomes" id="UP001163336"/>
    </source>
</evidence>
<evidence type="ECO:0000313" key="2">
    <source>
        <dbReference type="EMBL" id="BDT60477.1"/>
    </source>
</evidence>
<keyword evidence="1" id="KW-1133">Transmembrane helix</keyword>
<dbReference type="Proteomes" id="UP001163336">
    <property type="component" value="Chromosome"/>
</dbReference>
<dbReference type="EMBL" id="AP026966">
    <property type="protein sequence ID" value="BDT60477.1"/>
    <property type="molecule type" value="Genomic_DNA"/>
</dbReference>
<protein>
    <submittedName>
        <fullName evidence="2">Uncharacterized protein</fullName>
    </submittedName>
</protein>
<sequence>MLGGSSTGPIPLGDDLKENGINHMKIVASIVFAGVVIAIAVYAGLTDDRRTYMKGCIATAAEFGQSAEEAENNCALRYKG</sequence>
<organism evidence="2 3">
    <name type="scientific">Massilia varians</name>
    <dbReference type="NCBI Taxonomy" id="457921"/>
    <lineage>
        <taxon>Bacteria</taxon>
        <taxon>Pseudomonadati</taxon>
        <taxon>Pseudomonadota</taxon>
        <taxon>Betaproteobacteria</taxon>
        <taxon>Burkholderiales</taxon>
        <taxon>Oxalobacteraceae</taxon>
        <taxon>Telluria group</taxon>
        <taxon>Massilia</taxon>
    </lineage>
</organism>
<keyword evidence="3" id="KW-1185">Reference proteome</keyword>
<keyword evidence="1" id="KW-0812">Transmembrane</keyword>
<reference evidence="2" key="1">
    <citation type="submission" date="2022-11" db="EMBL/GenBank/DDBJ databases">
        <title>Isolation and characterization of PLA-degrading bacterium Massilia sp. from Antarctic soil.</title>
        <authorList>
            <person name="Sato K."/>
            <person name="Gomez-Fuentes C."/>
            <person name="Ahmad S.A."/>
            <person name="Zulkharnain A."/>
        </authorList>
    </citation>
    <scope>NUCLEOTIDE SEQUENCE</scope>
    <source>
        <strain evidence="2">N-3</strain>
    </source>
</reference>
<accession>A0ABM8CB22</accession>
<proteinExistence type="predicted"/>
<feature type="transmembrane region" description="Helical" evidence="1">
    <location>
        <begin position="26"/>
        <end position="45"/>
    </location>
</feature>
<gene>
    <name evidence="2" type="ORF">MasN3_39710</name>
</gene>